<proteinExistence type="predicted"/>
<dbReference type="AlphaFoldDB" id="A0A0W8CG02"/>
<reference evidence="1 2" key="1">
    <citation type="submission" date="2015-11" db="EMBL/GenBank/DDBJ databases">
        <title>Genomes and virulence difference between two physiological races of Phytophthora nicotianae.</title>
        <authorList>
            <person name="Liu H."/>
            <person name="Ma X."/>
            <person name="Yu H."/>
            <person name="Fang D."/>
            <person name="Li Y."/>
            <person name="Wang X."/>
            <person name="Wang W."/>
            <person name="Dong Y."/>
            <person name="Xiao B."/>
        </authorList>
    </citation>
    <scope>NUCLEOTIDE SEQUENCE [LARGE SCALE GENOMIC DNA]</scope>
    <source>
        <strain evidence="2">race 0</strain>
    </source>
</reference>
<organism evidence="1 2">
    <name type="scientific">Phytophthora nicotianae</name>
    <name type="common">Potato buckeye rot agent</name>
    <name type="synonym">Phytophthora parasitica</name>
    <dbReference type="NCBI Taxonomy" id="4792"/>
    <lineage>
        <taxon>Eukaryota</taxon>
        <taxon>Sar</taxon>
        <taxon>Stramenopiles</taxon>
        <taxon>Oomycota</taxon>
        <taxon>Peronosporomycetes</taxon>
        <taxon>Peronosporales</taxon>
        <taxon>Peronosporaceae</taxon>
        <taxon>Phytophthora</taxon>
    </lineage>
</organism>
<gene>
    <name evidence="1" type="ORF">AM587_10000111</name>
</gene>
<sequence>MSHEDRAAVFKFLCSTGHVPDKLVHEGIIAAIGNWYLFDDVVLALFNEAYISPEIALRVFQKAVSEGRARVVKLLLSKYCFALPVKEEAMMNAAQGDQDLYFEVLKLICASEDWSLDALNRAISTTTNSRALAILQVRKAAKETSSS</sequence>
<comment type="caution">
    <text evidence="1">The sequence shown here is derived from an EMBL/GenBank/DDBJ whole genome shotgun (WGS) entry which is preliminary data.</text>
</comment>
<dbReference type="EMBL" id="LNFO01003418">
    <property type="protein sequence ID" value="KUF82970.1"/>
    <property type="molecule type" value="Genomic_DNA"/>
</dbReference>
<accession>A0A0W8CG02</accession>
<protein>
    <submittedName>
        <fullName evidence="1">Uncharacterized protein</fullName>
    </submittedName>
</protein>
<name>A0A0W8CG02_PHYNI</name>
<dbReference type="OrthoDB" id="101492at2759"/>
<evidence type="ECO:0000313" key="2">
    <source>
        <dbReference type="Proteomes" id="UP000052943"/>
    </source>
</evidence>
<evidence type="ECO:0000313" key="1">
    <source>
        <dbReference type="EMBL" id="KUF82970.1"/>
    </source>
</evidence>
<dbReference type="Proteomes" id="UP000052943">
    <property type="component" value="Unassembled WGS sequence"/>
</dbReference>